<keyword evidence="1" id="KW-0732">Signal</keyword>
<evidence type="ECO:0000256" key="1">
    <source>
        <dbReference type="SAM" id="SignalP"/>
    </source>
</evidence>
<dbReference type="RefSeq" id="WP_109760610.1">
    <property type="nucleotide sequence ID" value="NZ_CP034588.1"/>
</dbReference>
<organism evidence="2 3">
    <name type="scientific">Silicimonas algicola</name>
    <dbReference type="NCBI Taxonomy" id="1826607"/>
    <lineage>
        <taxon>Bacteria</taxon>
        <taxon>Pseudomonadati</taxon>
        <taxon>Pseudomonadota</taxon>
        <taxon>Alphaproteobacteria</taxon>
        <taxon>Rhodobacterales</taxon>
        <taxon>Paracoccaceae</taxon>
    </lineage>
</organism>
<feature type="signal peptide" evidence="1">
    <location>
        <begin position="1"/>
        <end position="19"/>
    </location>
</feature>
<dbReference type="KEGG" id="salo:EF888_00800"/>
<reference evidence="2 3" key="1">
    <citation type="submission" date="2018-05" db="EMBL/GenBank/DDBJ databases">
        <title>Genomic Encyclopedia of Type Strains, Phase IV (KMG-IV): sequencing the most valuable type-strain genomes for metagenomic binning, comparative biology and taxonomic classification.</title>
        <authorList>
            <person name="Goeker M."/>
        </authorList>
    </citation>
    <scope>NUCLEOTIDE SEQUENCE [LARGE SCALE GENOMIC DNA]</scope>
    <source>
        <strain evidence="2 3">DSM 103371</strain>
    </source>
</reference>
<gene>
    <name evidence="2" type="ORF">C8D95_110118</name>
</gene>
<feature type="chain" id="PRO_5016248650" evidence="1">
    <location>
        <begin position="20"/>
        <end position="169"/>
    </location>
</feature>
<comment type="caution">
    <text evidence="2">The sequence shown here is derived from an EMBL/GenBank/DDBJ whole genome shotgun (WGS) entry which is preliminary data.</text>
</comment>
<evidence type="ECO:0000313" key="3">
    <source>
        <dbReference type="Proteomes" id="UP000245390"/>
    </source>
</evidence>
<dbReference type="OrthoDB" id="5783128at2"/>
<dbReference type="Proteomes" id="UP000245390">
    <property type="component" value="Unassembled WGS sequence"/>
</dbReference>
<accession>A0A316G4H9</accession>
<name>A0A316G4H9_9RHOB</name>
<evidence type="ECO:0000313" key="2">
    <source>
        <dbReference type="EMBL" id="PWK54826.1"/>
    </source>
</evidence>
<dbReference type="EMBL" id="QGGV01000010">
    <property type="protein sequence ID" value="PWK54826.1"/>
    <property type="molecule type" value="Genomic_DNA"/>
</dbReference>
<sequence length="169" mass="17086">MKRLAAPLAICLLAGPLVAQSGTGSITGTLDLDPARWIVASAGEGPTSTWTENDGRVEVRLVGTPDPEGDGGPGTLTIEMQVLAGPVEARAIDARVELQRTDGTLVAGSENVDLSLNAFQSTGGDLVLAGSVVATLTPDPTGGLVVDPQVGVTIDGNFQATIRDEAGAN</sequence>
<protein>
    <submittedName>
        <fullName evidence="2">Uncharacterized protein</fullName>
    </submittedName>
</protein>
<proteinExistence type="predicted"/>
<dbReference type="AlphaFoldDB" id="A0A316G4H9"/>
<keyword evidence="3" id="KW-1185">Reference proteome</keyword>